<accession>A0A8U0HY32</accession>
<dbReference type="GeneID" id="72184879"/>
<evidence type="ECO:0000313" key="4">
    <source>
        <dbReference type="EMBL" id="UPV75749.1"/>
    </source>
</evidence>
<dbReference type="InterPro" id="IPR039697">
    <property type="entry name" value="Alcohol_dehydrogenase_Fe"/>
</dbReference>
<dbReference type="PANTHER" id="PTHR11496:SF83">
    <property type="entry name" value="HYDROXYACID-OXOACID TRANSHYDROGENASE, MITOCHONDRIAL"/>
    <property type="match status" value="1"/>
</dbReference>
<dbReference type="KEGG" id="halx:M0R89_06730"/>
<dbReference type="GO" id="GO:0046872">
    <property type="term" value="F:metal ion binding"/>
    <property type="evidence" value="ECO:0007669"/>
    <property type="project" value="InterPro"/>
</dbReference>
<evidence type="ECO:0000259" key="3">
    <source>
        <dbReference type="Pfam" id="PF25137"/>
    </source>
</evidence>
<evidence type="ECO:0000313" key="5">
    <source>
        <dbReference type="Proteomes" id="UP000830729"/>
    </source>
</evidence>
<dbReference type="EMBL" id="CP096659">
    <property type="protein sequence ID" value="UPV75749.1"/>
    <property type="molecule type" value="Genomic_DNA"/>
</dbReference>
<evidence type="ECO:0000259" key="2">
    <source>
        <dbReference type="Pfam" id="PF00465"/>
    </source>
</evidence>
<dbReference type="InterPro" id="IPR001670">
    <property type="entry name" value="ADH_Fe/GldA"/>
</dbReference>
<keyword evidence="5" id="KW-1185">Reference proteome</keyword>
<protein>
    <submittedName>
        <fullName evidence="4">Iron-containing alcohol dehydrogenase family protein</fullName>
    </submittedName>
</protein>
<proteinExistence type="predicted"/>
<feature type="domain" description="Alcohol dehydrogenase iron-type/glycerol dehydrogenase GldA" evidence="2">
    <location>
        <begin position="17"/>
        <end position="159"/>
    </location>
</feature>
<dbReference type="GO" id="GO:0004022">
    <property type="term" value="F:alcohol dehydrogenase (NAD+) activity"/>
    <property type="evidence" value="ECO:0007669"/>
    <property type="project" value="TreeGrafter"/>
</dbReference>
<dbReference type="Gene3D" id="1.20.1090.10">
    <property type="entry name" value="Dehydroquinate synthase-like - alpha domain"/>
    <property type="match status" value="1"/>
</dbReference>
<dbReference type="AlphaFoldDB" id="A0A8U0HY32"/>
<dbReference type="CDD" id="cd14866">
    <property type="entry name" value="Fe-ADH-like"/>
    <property type="match status" value="1"/>
</dbReference>
<dbReference type="PANTHER" id="PTHR11496">
    <property type="entry name" value="ALCOHOL DEHYDROGENASE"/>
    <property type="match status" value="1"/>
</dbReference>
<name>A0A8U0HY32_9EURY</name>
<reference evidence="4 5" key="1">
    <citation type="submission" date="2022-04" db="EMBL/GenBank/DDBJ databases">
        <title>Diverse halophilic archaea isolated from saline environments.</title>
        <authorList>
            <person name="Cui H.-L."/>
        </authorList>
    </citation>
    <scope>NUCLEOTIDE SEQUENCE [LARGE SCALE GENOMIC DNA]</scope>
    <source>
        <strain evidence="4 5">XZYJT49</strain>
    </source>
</reference>
<organism evidence="4 5">
    <name type="scientific">Halorussus limi</name>
    <dbReference type="NCBI Taxonomy" id="2938695"/>
    <lineage>
        <taxon>Archaea</taxon>
        <taxon>Methanobacteriati</taxon>
        <taxon>Methanobacteriota</taxon>
        <taxon>Stenosarchaea group</taxon>
        <taxon>Halobacteria</taxon>
        <taxon>Halobacteriales</taxon>
        <taxon>Haladaptataceae</taxon>
        <taxon>Halorussus</taxon>
    </lineage>
</organism>
<keyword evidence="1" id="KW-0560">Oxidoreductase</keyword>
<sequence>MLPIADAFEHEYRGCDLLYGRGCVDRLGDYLADCGLDRALVVCGSNVAANDDLMDPVRGGLGDRLAGVFDGTTPEKQAEAAFETIDAMREADADVLVGVGGGSSLDVARQASVFASDGRSLADLREEARDGAVGPPDADTDRPPVVVVPTTLAGADVSAGGSLEVLSAAESPTDQPIIVSGSAMPIADFADPDLFETTPAGALAGSAMNGVDKGIETPYARDANPVSDATAVHGLRLLSDALPEVAGDDGATDAAAMDRAVVGSLLVQLDRKVSVVHAFGHGFARRYDVQQGAVHAAVVPHILRYLFSAVDAGRDLLAEGFSIDSSGRSDDEVAEAVVDAVVALRDSLGAPSRLRDLPETREEDLPAIAEFIADDHPMERAPSGLDASVAEIEGVLREAW</sequence>
<feature type="domain" description="Fe-containing alcohol dehydrogenase-like C-terminal" evidence="3">
    <location>
        <begin position="214"/>
        <end position="397"/>
    </location>
</feature>
<dbReference type="Proteomes" id="UP000830729">
    <property type="component" value="Chromosome"/>
</dbReference>
<gene>
    <name evidence="4" type="ORF">M0R89_06730</name>
</gene>
<dbReference type="SUPFAM" id="SSF56796">
    <property type="entry name" value="Dehydroquinate synthase-like"/>
    <property type="match status" value="1"/>
</dbReference>
<dbReference type="Pfam" id="PF25137">
    <property type="entry name" value="ADH_Fe_C"/>
    <property type="match status" value="1"/>
</dbReference>
<dbReference type="RefSeq" id="WP_248651786.1">
    <property type="nucleotide sequence ID" value="NZ_CP096659.1"/>
</dbReference>
<dbReference type="InterPro" id="IPR056798">
    <property type="entry name" value="ADH_Fe_C"/>
</dbReference>
<evidence type="ECO:0000256" key="1">
    <source>
        <dbReference type="ARBA" id="ARBA00023002"/>
    </source>
</evidence>
<dbReference type="Gene3D" id="3.40.50.1970">
    <property type="match status" value="1"/>
</dbReference>
<dbReference type="Pfam" id="PF00465">
    <property type="entry name" value="Fe-ADH"/>
    <property type="match status" value="1"/>
</dbReference>